<dbReference type="Gene3D" id="3.40.50.720">
    <property type="entry name" value="NAD(P)-binding Rossmann-like Domain"/>
    <property type="match status" value="1"/>
</dbReference>
<evidence type="ECO:0000313" key="3">
    <source>
        <dbReference type="Proteomes" id="UP000320095"/>
    </source>
</evidence>
<dbReference type="Proteomes" id="UP000320095">
    <property type="component" value="Unassembled WGS sequence"/>
</dbReference>
<feature type="domain" description="NAD-dependent epimerase/dehydratase" evidence="1">
    <location>
        <begin position="10"/>
        <end position="235"/>
    </location>
</feature>
<dbReference type="InterPro" id="IPR036291">
    <property type="entry name" value="NAD(P)-bd_dom_sf"/>
</dbReference>
<keyword evidence="3" id="KW-1185">Reference proteome</keyword>
<reference evidence="2 3" key="1">
    <citation type="journal article" date="2019" name="Environ. Microbiol.">
        <title>Species interactions and distinct microbial communities in high Arctic permafrost affected cryosols are associated with the CH4 and CO2 gas fluxes.</title>
        <authorList>
            <person name="Altshuler I."/>
            <person name="Hamel J."/>
            <person name="Turney S."/>
            <person name="Magnuson E."/>
            <person name="Levesque R."/>
            <person name="Greer C."/>
            <person name="Whyte L.G."/>
        </authorList>
    </citation>
    <scope>NUCLEOTIDE SEQUENCE [LARGE SCALE GENOMIC DNA]</scope>
    <source>
        <strain evidence="2 3">S5.20</strain>
    </source>
</reference>
<dbReference type="GO" id="GO:0005737">
    <property type="term" value="C:cytoplasm"/>
    <property type="evidence" value="ECO:0007669"/>
    <property type="project" value="TreeGrafter"/>
</dbReference>
<dbReference type="InterPro" id="IPR051783">
    <property type="entry name" value="NAD(P)-dependent_oxidoreduct"/>
</dbReference>
<dbReference type="EMBL" id="RCZG01000006">
    <property type="protein sequence ID" value="TPG33070.1"/>
    <property type="molecule type" value="Genomic_DNA"/>
</dbReference>
<dbReference type="InterPro" id="IPR001509">
    <property type="entry name" value="Epimerase_deHydtase"/>
</dbReference>
<evidence type="ECO:0000313" key="2">
    <source>
        <dbReference type="EMBL" id="TPG33070.1"/>
    </source>
</evidence>
<accession>A0A502E9C8</accession>
<dbReference type="PANTHER" id="PTHR48079">
    <property type="entry name" value="PROTEIN YEEZ"/>
    <property type="match status" value="1"/>
</dbReference>
<sequence>MSSTAGATKLVIGASGFLGSHVTRQLVDRGDEVRVLLRHTSSTKAIDDLEVQRHYGDVFDEKALREAMSGVDDVFYCVVDARAWLRDPAPLFRTNVEGLQHVLNIAVDADLRRFVFTSSIATIGIPQGGRPANEDDAFNWADRSGSYIQSRVQAEDLVMKYAHERGLPAVAMCVSNTYGPGDWQPTPHGRQISLAAMGKMPFYIAGWDGEVVGIEDAAAAMLLAADRGRNGERYIVSERMMSAHAMYEVAAKVGGVAPPRFGVPIWLMYLAGCASDAVTRVLRRDSLLSRTSVRLMHIMPPLDHGKAERELGWRPAPIHESIDMAARWFRDNRKRLRSE</sequence>
<dbReference type="Pfam" id="PF01370">
    <property type="entry name" value="Epimerase"/>
    <property type="match status" value="1"/>
</dbReference>
<gene>
    <name evidence="2" type="ORF">EAH80_16865</name>
</gene>
<dbReference type="OrthoDB" id="9801785at2"/>
<dbReference type="PANTHER" id="PTHR48079:SF6">
    <property type="entry name" value="NAD(P)-BINDING DOMAIN-CONTAINING PROTEIN-RELATED"/>
    <property type="match status" value="1"/>
</dbReference>
<proteinExistence type="predicted"/>
<dbReference type="RefSeq" id="WP_140693153.1">
    <property type="nucleotide sequence ID" value="NZ_RCZG01000006.1"/>
</dbReference>
<protein>
    <submittedName>
        <fullName evidence="2">NAD-dependent epimerase/dehydratase family protein</fullName>
    </submittedName>
</protein>
<evidence type="ECO:0000259" key="1">
    <source>
        <dbReference type="Pfam" id="PF01370"/>
    </source>
</evidence>
<dbReference type="SUPFAM" id="SSF51735">
    <property type="entry name" value="NAD(P)-binding Rossmann-fold domains"/>
    <property type="match status" value="1"/>
</dbReference>
<comment type="caution">
    <text evidence="2">The sequence shown here is derived from an EMBL/GenBank/DDBJ whole genome shotgun (WGS) entry which is preliminary data.</text>
</comment>
<name>A0A502E9C8_9MYCO</name>
<dbReference type="GO" id="GO:0004029">
    <property type="term" value="F:aldehyde dehydrogenase (NAD+) activity"/>
    <property type="evidence" value="ECO:0007669"/>
    <property type="project" value="TreeGrafter"/>
</dbReference>
<dbReference type="AlphaFoldDB" id="A0A502E9C8"/>
<organism evidence="2 3">
    <name type="scientific">Mycolicibacterium hodleri</name>
    <dbReference type="NCBI Taxonomy" id="49897"/>
    <lineage>
        <taxon>Bacteria</taxon>
        <taxon>Bacillati</taxon>
        <taxon>Actinomycetota</taxon>
        <taxon>Actinomycetes</taxon>
        <taxon>Mycobacteriales</taxon>
        <taxon>Mycobacteriaceae</taxon>
        <taxon>Mycolicibacterium</taxon>
    </lineage>
</organism>